<evidence type="ECO:0000259" key="14">
    <source>
        <dbReference type="PROSITE" id="PS51686"/>
    </source>
</evidence>
<dbReference type="PANTHER" id="PTHR22807">
    <property type="entry name" value="NOP2 YEAST -RELATED NOL1/NOP2/FMU SUN DOMAIN-CONTAINING"/>
    <property type="match status" value="1"/>
</dbReference>
<evidence type="ECO:0000256" key="3">
    <source>
        <dbReference type="ARBA" id="ARBA00012140"/>
    </source>
</evidence>
<evidence type="ECO:0000256" key="12">
    <source>
        <dbReference type="ARBA" id="ARBA00047283"/>
    </source>
</evidence>
<dbReference type="AlphaFoldDB" id="A0A926DH22"/>
<dbReference type="InterPro" id="IPR049560">
    <property type="entry name" value="MeTrfase_RsmB-F_NOP2_cat"/>
</dbReference>
<dbReference type="SUPFAM" id="SSF48013">
    <property type="entry name" value="NusB-like"/>
    <property type="match status" value="1"/>
</dbReference>
<sequence length="443" mass="49882">MPVNTRRAALRIISEVEEGGYFNLILKRELKGMEEQEKRFTSALCFTTLENLRRIDYVIDAFTKGKRVHAFVRNVLRLGVCQLLFFESVPESAAVNESVKLMEKSPKRQLKGFVNAVLRQIALRAGDLPYPSREEEPALFLSVMYSYPLWLAEKYIREYGMDFAEEMLSYKKEGADTCVRRNARKVTAEQWENKLTGAGFAFFKGEYSPAAWYIRNISAVDQLGLYKKGVLTVQGEASMLAVEAAHIRGGEAVLDVCAAPGGKAAYAAEFGPSRLVAQDLHPHRVKLMEETFARLGVQAETRVADAAVPIPKYYGAFDCVLVDAPCSALGLLYRKPDIKGNKKEEELAALSAVQREILETCSRYVKPGGRLLYSTCTISRQENGENVDWFLERHPEFAEGRLVDHISEKLINRAKGGRIQLFPHIDHIDGFFIALLEREGEKQ</sequence>
<dbReference type="Pfam" id="PF01029">
    <property type="entry name" value="NusB"/>
    <property type="match status" value="1"/>
</dbReference>
<dbReference type="InterPro" id="IPR004573">
    <property type="entry name" value="rRNA_ssu_MeTfrase_B"/>
</dbReference>
<feature type="binding site" evidence="13">
    <location>
        <position position="279"/>
    </location>
    <ligand>
        <name>S-adenosyl-L-methionine</name>
        <dbReference type="ChEBI" id="CHEBI:59789"/>
    </ligand>
</feature>
<reference evidence="15" key="1">
    <citation type="submission" date="2020-08" db="EMBL/GenBank/DDBJ databases">
        <title>Genome public.</title>
        <authorList>
            <person name="Liu C."/>
            <person name="Sun Q."/>
        </authorList>
    </citation>
    <scope>NUCLEOTIDE SEQUENCE</scope>
    <source>
        <strain evidence="15">NSJ-63</strain>
    </source>
</reference>
<dbReference type="EMBL" id="JACRSS010000001">
    <property type="protein sequence ID" value="MBC8538036.1"/>
    <property type="molecule type" value="Genomic_DNA"/>
</dbReference>
<dbReference type="GO" id="GO:0008649">
    <property type="term" value="F:rRNA methyltransferase activity"/>
    <property type="evidence" value="ECO:0007669"/>
    <property type="project" value="InterPro"/>
</dbReference>
<feature type="binding site" evidence="13">
    <location>
        <position position="305"/>
    </location>
    <ligand>
        <name>S-adenosyl-L-methionine</name>
        <dbReference type="ChEBI" id="CHEBI:59789"/>
    </ligand>
</feature>
<organism evidence="15 16">
    <name type="scientific">Guopingia tenuis</name>
    <dbReference type="NCBI Taxonomy" id="2763656"/>
    <lineage>
        <taxon>Bacteria</taxon>
        <taxon>Bacillati</taxon>
        <taxon>Bacillota</taxon>
        <taxon>Clostridia</taxon>
        <taxon>Christensenellales</taxon>
        <taxon>Christensenellaceae</taxon>
        <taxon>Guopingia</taxon>
    </lineage>
</organism>
<comment type="caution">
    <text evidence="15">The sequence shown here is derived from an EMBL/GenBank/DDBJ whole genome shotgun (WGS) entry which is preliminary data.</text>
</comment>
<feature type="binding site" evidence="13">
    <location>
        <begin position="257"/>
        <end position="263"/>
    </location>
    <ligand>
        <name>S-adenosyl-L-methionine</name>
        <dbReference type="ChEBI" id="CHEBI:59789"/>
    </ligand>
</feature>
<evidence type="ECO:0000313" key="15">
    <source>
        <dbReference type="EMBL" id="MBC8538036.1"/>
    </source>
</evidence>
<evidence type="ECO:0000313" key="16">
    <source>
        <dbReference type="Proteomes" id="UP000617951"/>
    </source>
</evidence>
<feature type="domain" description="SAM-dependent MTase RsmB/NOP-type" evidence="14">
    <location>
        <begin position="167"/>
        <end position="439"/>
    </location>
</feature>
<keyword evidence="7 13" id="KW-0808">Transferase</keyword>
<gene>
    <name evidence="15" type="primary">rsmB</name>
    <name evidence="15" type="ORF">H8693_03710</name>
</gene>
<keyword evidence="6 13" id="KW-0489">Methyltransferase</keyword>
<dbReference type="Proteomes" id="UP000617951">
    <property type="component" value="Unassembled WGS sequence"/>
</dbReference>
<dbReference type="Gene3D" id="3.40.50.150">
    <property type="entry name" value="Vaccinia Virus protein VP39"/>
    <property type="match status" value="1"/>
</dbReference>
<dbReference type="GO" id="GO:0003723">
    <property type="term" value="F:RNA binding"/>
    <property type="evidence" value="ECO:0007669"/>
    <property type="project" value="UniProtKB-UniRule"/>
</dbReference>
<evidence type="ECO:0000256" key="2">
    <source>
        <dbReference type="ARBA" id="ARBA00004496"/>
    </source>
</evidence>
<evidence type="ECO:0000256" key="7">
    <source>
        <dbReference type="ARBA" id="ARBA00022679"/>
    </source>
</evidence>
<keyword evidence="9 13" id="KW-0694">RNA-binding</keyword>
<evidence type="ECO:0000256" key="11">
    <source>
        <dbReference type="ARBA" id="ARBA00031088"/>
    </source>
</evidence>
<evidence type="ECO:0000256" key="8">
    <source>
        <dbReference type="ARBA" id="ARBA00022691"/>
    </source>
</evidence>
<comment type="function">
    <text evidence="1">Specifically methylates the cytosine at position 967 (m5C967) of 16S rRNA.</text>
</comment>
<dbReference type="InterPro" id="IPR054728">
    <property type="entry name" value="RsmB-like_ferredoxin"/>
</dbReference>
<keyword evidence="5" id="KW-0698">rRNA processing</keyword>
<dbReference type="PANTHER" id="PTHR22807:SF53">
    <property type="entry name" value="RIBOSOMAL RNA SMALL SUBUNIT METHYLTRANSFERASE B-RELATED"/>
    <property type="match status" value="1"/>
</dbReference>
<comment type="subcellular location">
    <subcellularLocation>
        <location evidence="2">Cytoplasm</location>
    </subcellularLocation>
</comment>
<evidence type="ECO:0000256" key="1">
    <source>
        <dbReference type="ARBA" id="ARBA00002724"/>
    </source>
</evidence>
<dbReference type="GO" id="GO:0005737">
    <property type="term" value="C:cytoplasm"/>
    <property type="evidence" value="ECO:0007669"/>
    <property type="project" value="UniProtKB-SubCell"/>
</dbReference>
<dbReference type="InterPro" id="IPR035926">
    <property type="entry name" value="NusB-like_sf"/>
</dbReference>
<dbReference type="InterPro" id="IPR006027">
    <property type="entry name" value="NusB_RsmB_TIM44"/>
</dbReference>
<dbReference type="Gene3D" id="3.30.70.1170">
    <property type="entry name" value="Sun protein, domain 3"/>
    <property type="match status" value="1"/>
</dbReference>
<dbReference type="PROSITE" id="PS51686">
    <property type="entry name" value="SAM_MT_RSMB_NOP"/>
    <property type="match status" value="1"/>
</dbReference>
<evidence type="ECO:0000256" key="5">
    <source>
        <dbReference type="ARBA" id="ARBA00022552"/>
    </source>
</evidence>
<dbReference type="NCBIfam" id="TIGR00563">
    <property type="entry name" value="rsmB"/>
    <property type="match status" value="1"/>
</dbReference>
<dbReference type="InterPro" id="IPR029063">
    <property type="entry name" value="SAM-dependent_MTases_sf"/>
</dbReference>
<dbReference type="Pfam" id="PF22458">
    <property type="entry name" value="RsmF-B_ferredox"/>
    <property type="match status" value="1"/>
</dbReference>
<protein>
    <recommendedName>
        <fullName evidence="3">16S rRNA (cytosine(967)-C(5))-methyltransferase</fullName>
        <ecNumber evidence="3">2.1.1.176</ecNumber>
    </recommendedName>
    <alternativeName>
        <fullName evidence="10">16S rRNA m5C967 methyltransferase</fullName>
    </alternativeName>
    <alternativeName>
        <fullName evidence="11">rRNA (cytosine-C(5)-)-methyltransferase RsmB</fullName>
    </alternativeName>
</protein>
<dbReference type="EC" id="2.1.1.176" evidence="3"/>
<comment type="similarity">
    <text evidence="13">Belongs to the class I-like SAM-binding methyltransferase superfamily. RsmB/NOP family.</text>
</comment>
<dbReference type="SUPFAM" id="SSF53335">
    <property type="entry name" value="S-adenosyl-L-methionine-dependent methyltransferases"/>
    <property type="match status" value="1"/>
</dbReference>
<evidence type="ECO:0000256" key="6">
    <source>
        <dbReference type="ARBA" id="ARBA00022603"/>
    </source>
</evidence>
<proteinExistence type="inferred from homology"/>
<dbReference type="RefSeq" id="WP_249279831.1">
    <property type="nucleotide sequence ID" value="NZ_JACRSS010000001.1"/>
</dbReference>
<feature type="binding site" evidence="13">
    <location>
        <position position="323"/>
    </location>
    <ligand>
        <name>S-adenosyl-L-methionine</name>
        <dbReference type="ChEBI" id="CHEBI:59789"/>
    </ligand>
</feature>
<evidence type="ECO:0000256" key="10">
    <source>
        <dbReference type="ARBA" id="ARBA00030399"/>
    </source>
</evidence>
<accession>A0A926DH22</accession>
<evidence type="ECO:0000256" key="13">
    <source>
        <dbReference type="PROSITE-ProRule" id="PRU01023"/>
    </source>
</evidence>
<dbReference type="InterPro" id="IPR001678">
    <property type="entry name" value="MeTrfase_RsmB-F_NOP2_dom"/>
</dbReference>
<comment type="catalytic activity">
    <reaction evidence="12">
        <text>cytidine(967) in 16S rRNA + S-adenosyl-L-methionine = 5-methylcytidine(967) in 16S rRNA + S-adenosyl-L-homocysteine + H(+)</text>
        <dbReference type="Rhea" id="RHEA:42748"/>
        <dbReference type="Rhea" id="RHEA-COMP:10219"/>
        <dbReference type="Rhea" id="RHEA-COMP:10220"/>
        <dbReference type="ChEBI" id="CHEBI:15378"/>
        <dbReference type="ChEBI" id="CHEBI:57856"/>
        <dbReference type="ChEBI" id="CHEBI:59789"/>
        <dbReference type="ChEBI" id="CHEBI:74483"/>
        <dbReference type="ChEBI" id="CHEBI:82748"/>
        <dbReference type="EC" id="2.1.1.176"/>
    </reaction>
</comment>
<name>A0A926DH22_9FIRM</name>
<dbReference type="PRINTS" id="PR02008">
    <property type="entry name" value="RCMTFAMILY"/>
</dbReference>
<feature type="active site" description="Nucleophile" evidence="13">
    <location>
        <position position="376"/>
    </location>
</feature>
<dbReference type="CDD" id="cd02440">
    <property type="entry name" value="AdoMet_MTases"/>
    <property type="match status" value="1"/>
</dbReference>
<dbReference type="InterPro" id="IPR023267">
    <property type="entry name" value="RCMT"/>
</dbReference>
<keyword evidence="8 13" id="KW-0949">S-adenosyl-L-methionine</keyword>
<evidence type="ECO:0000256" key="4">
    <source>
        <dbReference type="ARBA" id="ARBA00022490"/>
    </source>
</evidence>
<dbReference type="Gene3D" id="1.10.940.10">
    <property type="entry name" value="NusB-like"/>
    <property type="match status" value="1"/>
</dbReference>
<dbReference type="Pfam" id="PF01189">
    <property type="entry name" value="Methyltr_RsmB-F"/>
    <property type="match status" value="1"/>
</dbReference>
<dbReference type="GO" id="GO:0006355">
    <property type="term" value="P:regulation of DNA-templated transcription"/>
    <property type="evidence" value="ECO:0007669"/>
    <property type="project" value="InterPro"/>
</dbReference>
<keyword evidence="16" id="KW-1185">Reference proteome</keyword>
<keyword evidence="4" id="KW-0963">Cytoplasm</keyword>
<dbReference type="NCBIfam" id="NF011494">
    <property type="entry name" value="PRK14902.1"/>
    <property type="match status" value="1"/>
</dbReference>
<evidence type="ECO:0000256" key="9">
    <source>
        <dbReference type="ARBA" id="ARBA00022884"/>
    </source>
</evidence>